<feature type="chain" id="PRO_5002738700" evidence="3">
    <location>
        <begin position="25"/>
        <end position="433"/>
    </location>
</feature>
<evidence type="ECO:0000256" key="3">
    <source>
        <dbReference type="SAM" id="SignalP"/>
    </source>
</evidence>
<proteinExistence type="predicted"/>
<feature type="signal peptide" evidence="3">
    <location>
        <begin position="1"/>
        <end position="24"/>
    </location>
</feature>
<protein>
    <submittedName>
        <fullName evidence="4">Secreted protein</fullName>
    </submittedName>
</protein>
<dbReference type="STRING" id="448385.sce2557"/>
<dbReference type="Proteomes" id="UP000002139">
    <property type="component" value="Chromosome"/>
</dbReference>
<gene>
    <name evidence="4" type="ordered locus">sce2557</name>
</gene>
<sequence length="433" mass="43745">MRGRLLLIPAALSAAALVAPAARAAYCPCFTASSAYNDRGCAIEAVPGINPSVAEWNAIFDRVSRGPEAWGDAGPPAFNLGQGCDLPEARRDVPATFPCELLKAIAMQESGWQQFCPPDRPMDQAGGSSRTIISFDCGYGASQITSGMRRGDSPDFDPRRVAAEPTYNAATGTQILAAKWRATRCVGDRQPAFIEHWYSAVWAYNGLAYVNNPNNPNYDAGRGVYDPAIGGAVPYQERVFGWMEHTGGRWERTEVAYPDLGEIGGTGAPPALSDPRCASPTDCTRKRPLHLTRCADDGGETGGGGAGGDGGAGSGGGEGGSGGAGSGGGEGGGTGGRGGTSGSGGAGGRGGDAGDTGDAGGAPIATAGHGGAGAPLGNDDDHDGATTVGIYGRCSCDAPGNGAAAGAASWLSLGAGALAVAWRRRLPRRRRAD</sequence>
<evidence type="ECO:0000313" key="5">
    <source>
        <dbReference type="Proteomes" id="UP000002139"/>
    </source>
</evidence>
<evidence type="ECO:0000256" key="1">
    <source>
        <dbReference type="SAM" id="MobiDB-lite"/>
    </source>
</evidence>
<dbReference type="HOGENOM" id="CLU_632979_0_0_7"/>
<dbReference type="OrthoDB" id="5503950at2"/>
<dbReference type="EMBL" id="AM746676">
    <property type="protein sequence ID" value="CAN92716.1"/>
    <property type="molecule type" value="Genomic_DNA"/>
</dbReference>
<dbReference type="KEGG" id="scl:sce2557"/>
<keyword evidence="2" id="KW-0472">Membrane</keyword>
<dbReference type="RefSeq" id="WP_012235189.1">
    <property type="nucleotide sequence ID" value="NC_010162.1"/>
</dbReference>
<keyword evidence="5" id="KW-1185">Reference proteome</keyword>
<keyword evidence="2" id="KW-0812">Transmembrane</keyword>
<evidence type="ECO:0000256" key="2">
    <source>
        <dbReference type="SAM" id="Phobius"/>
    </source>
</evidence>
<dbReference type="BioCyc" id="SCEL448385:SCE_RS13095-MONOMER"/>
<organism evidence="4 5">
    <name type="scientific">Sorangium cellulosum (strain So ce56)</name>
    <name type="common">Polyangium cellulosum (strain So ce56)</name>
    <dbReference type="NCBI Taxonomy" id="448385"/>
    <lineage>
        <taxon>Bacteria</taxon>
        <taxon>Pseudomonadati</taxon>
        <taxon>Myxococcota</taxon>
        <taxon>Polyangia</taxon>
        <taxon>Polyangiales</taxon>
        <taxon>Polyangiaceae</taxon>
        <taxon>Sorangium</taxon>
    </lineage>
</organism>
<dbReference type="eggNOG" id="COG0741">
    <property type="taxonomic scope" value="Bacteria"/>
</dbReference>
<feature type="region of interest" description="Disordered" evidence="1">
    <location>
        <begin position="263"/>
        <end position="381"/>
    </location>
</feature>
<accession>A9G6N3</accession>
<name>A9G6N3_SORC5</name>
<reference evidence="4 5" key="1">
    <citation type="journal article" date="2007" name="Nat. Biotechnol.">
        <title>Complete genome sequence of the myxobacterium Sorangium cellulosum.</title>
        <authorList>
            <person name="Schneiker S."/>
            <person name="Perlova O."/>
            <person name="Kaiser O."/>
            <person name="Gerth K."/>
            <person name="Alici A."/>
            <person name="Altmeyer M.O."/>
            <person name="Bartels D."/>
            <person name="Bekel T."/>
            <person name="Beyer S."/>
            <person name="Bode E."/>
            <person name="Bode H.B."/>
            <person name="Bolten C.J."/>
            <person name="Choudhuri J.V."/>
            <person name="Doss S."/>
            <person name="Elnakady Y.A."/>
            <person name="Frank B."/>
            <person name="Gaigalat L."/>
            <person name="Goesmann A."/>
            <person name="Groeger C."/>
            <person name="Gross F."/>
            <person name="Jelsbak L."/>
            <person name="Jelsbak L."/>
            <person name="Kalinowski J."/>
            <person name="Kegler C."/>
            <person name="Knauber T."/>
            <person name="Konietzny S."/>
            <person name="Kopp M."/>
            <person name="Krause L."/>
            <person name="Krug D."/>
            <person name="Linke B."/>
            <person name="Mahmud T."/>
            <person name="Martinez-Arias R."/>
            <person name="McHardy A.C."/>
            <person name="Merai M."/>
            <person name="Meyer F."/>
            <person name="Mormann S."/>
            <person name="Munoz-Dorado J."/>
            <person name="Perez J."/>
            <person name="Pradella S."/>
            <person name="Rachid S."/>
            <person name="Raddatz G."/>
            <person name="Rosenau F."/>
            <person name="Rueckert C."/>
            <person name="Sasse F."/>
            <person name="Scharfe M."/>
            <person name="Schuster S.C."/>
            <person name="Suen G."/>
            <person name="Treuner-Lange A."/>
            <person name="Velicer G.J."/>
            <person name="Vorholter F.-J."/>
            <person name="Weissman K.J."/>
            <person name="Welch R.D."/>
            <person name="Wenzel S.C."/>
            <person name="Whitworth D.E."/>
            <person name="Wilhelm S."/>
            <person name="Wittmann C."/>
            <person name="Bloecker H."/>
            <person name="Puehler A."/>
            <person name="Mueller R."/>
        </authorList>
    </citation>
    <scope>NUCLEOTIDE SEQUENCE [LARGE SCALE GENOMIC DNA]</scope>
    <source>
        <strain evidence="5">So ce56</strain>
    </source>
</reference>
<feature type="compositionally biased region" description="Gly residues" evidence="1">
    <location>
        <begin position="300"/>
        <end position="360"/>
    </location>
</feature>
<keyword evidence="2" id="KW-1133">Transmembrane helix</keyword>
<feature type="transmembrane region" description="Helical" evidence="2">
    <location>
        <begin position="403"/>
        <end position="422"/>
    </location>
</feature>
<keyword evidence="3" id="KW-0732">Signal</keyword>
<evidence type="ECO:0000313" key="4">
    <source>
        <dbReference type="EMBL" id="CAN92716.1"/>
    </source>
</evidence>
<dbReference type="AlphaFoldDB" id="A9G6N3"/>
<dbReference type="Gene3D" id="1.10.530.10">
    <property type="match status" value="1"/>
</dbReference>